<evidence type="ECO:0000313" key="3">
    <source>
        <dbReference type="Proteomes" id="UP000481861"/>
    </source>
</evidence>
<dbReference type="Proteomes" id="UP000481861">
    <property type="component" value="Unassembled WGS sequence"/>
</dbReference>
<feature type="compositionally biased region" description="Basic and acidic residues" evidence="1">
    <location>
        <begin position="137"/>
        <end position="150"/>
    </location>
</feature>
<feature type="compositionally biased region" description="Low complexity" evidence="1">
    <location>
        <begin position="18"/>
        <end position="27"/>
    </location>
</feature>
<dbReference type="OrthoDB" id="3798352at2759"/>
<organism evidence="2 3">
    <name type="scientific">Massariosphaeria phaeospora</name>
    <dbReference type="NCBI Taxonomy" id="100035"/>
    <lineage>
        <taxon>Eukaryota</taxon>
        <taxon>Fungi</taxon>
        <taxon>Dikarya</taxon>
        <taxon>Ascomycota</taxon>
        <taxon>Pezizomycotina</taxon>
        <taxon>Dothideomycetes</taxon>
        <taxon>Pleosporomycetidae</taxon>
        <taxon>Pleosporales</taxon>
        <taxon>Pleosporales incertae sedis</taxon>
        <taxon>Massariosphaeria</taxon>
    </lineage>
</organism>
<comment type="caution">
    <text evidence="2">The sequence shown here is derived from an EMBL/GenBank/DDBJ whole genome shotgun (WGS) entry which is preliminary data.</text>
</comment>
<dbReference type="AlphaFoldDB" id="A0A7C8IEF8"/>
<dbReference type="EMBL" id="JAADJZ010000002">
    <property type="protein sequence ID" value="KAF2877594.1"/>
    <property type="molecule type" value="Genomic_DNA"/>
</dbReference>
<evidence type="ECO:0000313" key="2">
    <source>
        <dbReference type="EMBL" id="KAF2877594.1"/>
    </source>
</evidence>
<name>A0A7C8IEF8_9PLEO</name>
<protein>
    <submittedName>
        <fullName evidence="2">Uncharacterized protein</fullName>
    </submittedName>
</protein>
<feature type="compositionally biased region" description="Basic and acidic residues" evidence="1">
    <location>
        <begin position="266"/>
        <end position="292"/>
    </location>
</feature>
<accession>A0A7C8IEF8</accession>
<feature type="region of interest" description="Disordered" evidence="1">
    <location>
        <begin position="130"/>
        <end position="154"/>
    </location>
</feature>
<sequence length="292" mass="32548">MSYRNIQLQVDDDDSVDMIDLTRSSSPEPEEPPRRLWQRSSPNAPADIKIKKSPRGKVARPGASGQPSKRIRPSHLHSIIETSDPADIKRVLLHLCTISPALSGAVARALAPKSTFAQATIAQYFPKRAPAPGVKQEPVKDTPVKAESSSKHPQGLKALLSVKRERQPSPTLSDGYSSAEFLEVPHTPSRSNCMLKFETDKTEAHSAKRGLRCINCKRFEVEEGPQCVFHPGRKTVIKREPRWTCCKRTLGELGCEVAATHVTESNARKRERTPSDPFKYFERQPSKSPRLD</sequence>
<evidence type="ECO:0000256" key="1">
    <source>
        <dbReference type="SAM" id="MobiDB-lite"/>
    </source>
</evidence>
<proteinExistence type="predicted"/>
<keyword evidence="3" id="KW-1185">Reference proteome</keyword>
<feature type="region of interest" description="Disordered" evidence="1">
    <location>
        <begin position="1"/>
        <end position="72"/>
    </location>
</feature>
<feature type="region of interest" description="Disordered" evidence="1">
    <location>
        <begin position="265"/>
        <end position="292"/>
    </location>
</feature>
<reference evidence="2 3" key="1">
    <citation type="submission" date="2020-01" db="EMBL/GenBank/DDBJ databases">
        <authorList>
            <consortium name="DOE Joint Genome Institute"/>
            <person name="Haridas S."/>
            <person name="Albert R."/>
            <person name="Binder M."/>
            <person name="Bloem J."/>
            <person name="Labutti K."/>
            <person name="Salamov A."/>
            <person name="Andreopoulos B."/>
            <person name="Baker S.E."/>
            <person name="Barry K."/>
            <person name="Bills G."/>
            <person name="Bluhm B.H."/>
            <person name="Cannon C."/>
            <person name="Castanera R."/>
            <person name="Culley D.E."/>
            <person name="Daum C."/>
            <person name="Ezra D."/>
            <person name="Gonzalez J.B."/>
            <person name="Henrissat B."/>
            <person name="Kuo A."/>
            <person name="Liang C."/>
            <person name="Lipzen A."/>
            <person name="Lutzoni F."/>
            <person name="Magnuson J."/>
            <person name="Mondo S."/>
            <person name="Nolan M."/>
            <person name="Ohm R."/>
            <person name="Pangilinan J."/>
            <person name="Park H.-J.H."/>
            <person name="Ramirez L."/>
            <person name="Alfaro M."/>
            <person name="Sun H."/>
            <person name="Tritt A."/>
            <person name="Yoshinaga Y."/>
            <person name="Zwiers L.-H.L."/>
            <person name="Turgeon B.G."/>
            <person name="Goodwin S.B."/>
            <person name="Spatafora J.W."/>
            <person name="Crous P.W."/>
            <person name="Grigoriev I.V."/>
        </authorList>
    </citation>
    <scope>NUCLEOTIDE SEQUENCE [LARGE SCALE GENOMIC DNA]</scope>
    <source>
        <strain evidence="2 3">CBS 611.86</strain>
    </source>
</reference>
<gene>
    <name evidence="2" type="ORF">BDV95DRAFT_559616</name>
</gene>